<organism evidence="2 3">
    <name type="scientific">Coralloluteibacterium thermophilum</name>
    <dbReference type="NCBI Taxonomy" id="2707049"/>
    <lineage>
        <taxon>Bacteria</taxon>
        <taxon>Pseudomonadati</taxon>
        <taxon>Pseudomonadota</taxon>
        <taxon>Gammaproteobacteria</taxon>
        <taxon>Lysobacterales</taxon>
        <taxon>Lysobacteraceae</taxon>
        <taxon>Coralloluteibacterium</taxon>
    </lineage>
</organism>
<dbReference type="EMBL" id="JBHSGG010000003">
    <property type="protein sequence ID" value="MFC4727119.1"/>
    <property type="molecule type" value="Genomic_DNA"/>
</dbReference>
<evidence type="ECO:0000313" key="2">
    <source>
        <dbReference type="EMBL" id="MFC4727119.1"/>
    </source>
</evidence>
<keyword evidence="3" id="KW-1185">Reference proteome</keyword>
<evidence type="ECO:0000313" key="3">
    <source>
        <dbReference type="Proteomes" id="UP001595892"/>
    </source>
</evidence>
<sequence>MNLRAENFRFVMRAGQVEWVSPAELRESDIDCTDMDDDEFVELVRKHNPQPPPPMPVAPCTQTGD</sequence>
<reference evidence="3" key="1">
    <citation type="journal article" date="2019" name="Int. J. Syst. Evol. Microbiol.">
        <title>The Global Catalogue of Microorganisms (GCM) 10K type strain sequencing project: providing services to taxonomists for standard genome sequencing and annotation.</title>
        <authorList>
            <consortium name="The Broad Institute Genomics Platform"/>
            <consortium name="The Broad Institute Genome Sequencing Center for Infectious Disease"/>
            <person name="Wu L."/>
            <person name="Ma J."/>
        </authorList>
    </citation>
    <scope>NUCLEOTIDE SEQUENCE [LARGE SCALE GENOMIC DNA]</scope>
    <source>
        <strain evidence="3">CGMCC 1.13574</strain>
    </source>
</reference>
<comment type="caution">
    <text evidence="2">The sequence shown here is derived from an EMBL/GenBank/DDBJ whole genome shotgun (WGS) entry which is preliminary data.</text>
</comment>
<proteinExistence type="predicted"/>
<feature type="region of interest" description="Disordered" evidence="1">
    <location>
        <begin position="46"/>
        <end position="65"/>
    </location>
</feature>
<dbReference type="RefSeq" id="WP_377003122.1">
    <property type="nucleotide sequence ID" value="NZ_JBHSGG010000003.1"/>
</dbReference>
<dbReference type="Proteomes" id="UP001595892">
    <property type="component" value="Unassembled WGS sequence"/>
</dbReference>
<accession>A0ABV9NI28</accession>
<name>A0ABV9NI28_9GAMM</name>
<evidence type="ECO:0000256" key="1">
    <source>
        <dbReference type="SAM" id="MobiDB-lite"/>
    </source>
</evidence>
<gene>
    <name evidence="2" type="ORF">ACFO3Q_02915</name>
</gene>
<protein>
    <submittedName>
        <fullName evidence="2">Uncharacterized protein</fullName>
    </submittedName>
</protein>